<proteinExistence type="predicted"/>
<reference evidence="1 2" key="1">
    <citation type="submission" date="2019-09" db="EMBL/GenBank/DDBJ databases">
        <title>Complete Genome Sequence of Lactobacillus nenjiangensis SH-Y15, isolated from sauerkraut.</title>
        <authorList>
            <person name="Yang H."/>
        </authorList>
    </citation>
    <scope>NUCLEOTIDE SEQUENCE [LARGE SCALE GENOMIC DNA]</scope>
    <source>
        <strain evidence="1 2">SH-Y15</strain>
    </source>
</reference>
<dbReference type="Proteomes" id="UP000325295">
    <property type="component" value="Chromosome"/>
</dbReference>
<evidence type="ECO:0000313" key="1">
    <source>
        <dbReference type="EMBL" id="QER67561.1"/>
    </source>
</evidence>
<accession>A0A5P1X4Y9</accession>
<sequence length="260" mass="30017">MLLRDIGVYIKFVEKQHVQGTLKGEIHFEPLQNFRNLENNEGDEIIGDKFEGSRVYNIKKTDKISVGIYDEDNQINEWIPLHEVSGSINKGLNNLDIKSIGIASMFYLTCDKNFEMYNLDESKGTCDLKLNEETLNDLQKFNDDKRTPILIYDVFKFRKLLKKSGLSYGPIEYYDENDAKGFFNDNDPYLSGAFKKRNKYSNQKEFRIANKLLNPNKSEEVRIGSLKNIANSFDTVNDLNKFRILGSGLYTVDSNNQLES</sequence>
<dbReference type="RefSeq" id="WP_150204100.1">
    <property type="nucleotide sequence ID" value="NZ_CP043939.1"/>
</dbReference>
<gene>
    <name evidence="1" type="ORF">F0161_06625</name>
</gene>
<keyword evidence="2" id="KW-1185">Reference proteome</keyword>
<name>A0A5P1X4Y9_9LACO</name>
<organism evidence="1 2">
    <name type="scientific">Paucilactobacillus nenjiangensis</name>
    <dbReference type="NCBI Taxonomy" id="1296540"/>
    <lineage>
        <taxon>Bacteria</taxon>
        <taxon>Bacillati</taxon>
        <taxon>Bacillota</taxon>
        <taxon>Bacilli</taxon>
        <taxon>Lactobacillales</taxon>
        <taxon>Lactobacillaceae</taxon>
        <taxon>Paucilactobacillus</taxon>
    </lineage>
</organism>
<protein>
    <submittedName>
        <fullName evidence="1">Uncharacterized protein</fullName>
    </submittedName>
</protein>
<evidence type="ECO:0000313" key="2">
    <source>
        <dbReference type="Proteomes" id="UP000325295"/>
    </source>
</evidence>
<dbReference type="KEGG" id="lnn:F0161_06625"/>
<dbReference type="EMBL" id="CP043939">
    <property type="protein sequence ID" value="QER67561.1"/>
    <property type="molecule type" value="Genomic_DNA"/>
</dbReference>
<dbReference type="AlphaFoldDB" id="A0A5P1X4Y9"/>